<sequence length="303" mass="35358">MLAFFPGLHEEALMLLEQKSQWCTLNGLTDDAIDAHQSSLKIVQRTGIPSLSFLINHSFYLFLEKKFKEAERAANLALMLDRTNVKALINKANCLFFLKNEEDAMNLYKKALSLDQHCIEALHNILLIYKHWKRFDDALRALEDLSQFFQNEETCFQLADLREQMGNWNGALSAFTAIVSPVPTIYDPEIFNRMAQIHEKLNNGSRALQYYLESFKNFPSDLDVLKWLAENFWQKQNYKHAVIFYTIAAELDSSNFEWTERAAYCYRKLGQNFKTREILQCYQEIYPNQLGSKSIKHLLPNDT</sequence>
<comment type="caution">
    <text evidence="1">The sequence shown here is derived from an EMBL/GenBank/DDBJ whole genome shotgun (WGS) entry which is preliminary data.</text>
</comment>
<dbReference type="Pfam" id="PF13432">
    <property type="entry name" value="TPR_16"/>
    <property type="match status" value="1"/>
</dbReference>
<gene>
    <name evidence="1" type="ORF">IE077_003468</name>
</gene>
<evidence type="ECO:0000313" key="1">
    <source>
        <dbReference type="EMBL" id="KAF8820184.1"/>
    </source>
</evidence>
<name>A0ABQ7J8C1_9APIC</name>
<organism evidence="1 2">
    <name type="scientific">Cardiosporidium cionae</name>
    <dbReference type="NCBI Taxonomy" id="476202"/>
    <lineage>
        <taxon>Eukaryota</taxon>
        <taxon>Sar</taxon>
        <taxon>Alveolata</taxon>
        <taxon>Apicomplexa</taxon>
        <taxon>Aconoidasida</taxon>
        <taxon>Nephromycida</taxon>
        <taxon>Cardiosporidium</taxon>
    </lineage>
</organism>
<dbReference type="InterPro" id="IPR011990">
    <property type="entry name" value="TPR-like_helical_dom_sf"/>
</dbReference>
<dbReference type="Gene3D" id="1.25.40.10">
    <property type="entry name" value="Tetratricopeptide repeat domain"/>
    <property type="match status" value="2"/>
</dbReference>
<dbReference type="SUPFAM" id="SSF48452">
    <property type="entry name" value="TPR-like"/>
    <property type="match status" value="1"/>
</dbReference>
<reference evidence="1 2" key="1">
    <citation type="journal article" date="2020" name="bioRxiv">
        <title>Metabolic contributions of an alphaproteobacterial endosymbiont in the apicomplexan Cardiosporidium cionae.</title>
        <authorList>
            <person name="Hunter E.S."/>
            <person name="Paight C.J."/>
            <person name="Lane C.E."/>
        </authorList>
    </citation>
    <scope>NUCLEOTIDE SEQUENCE [LARGE SCALE GENOMIC DNA]</scope>
    <source>
        <strain evidence="1">ESH_2018</strain>
    </source>
</reference>
<protein>
    <submittedName>
        <fullName evidence="1">Tetratricopeptide repeat-containing protein</fullName>
    </submittedName>
</protein>
<keyword evidence="2" id="KW-1185">Reference proteome</keyword>
<proteinExistence type="predicted"/>
<dbReference type="Pfam" id="PF14559">
    <property type="entry name" value="TPR_19"/>
    <property type="match status" value="1"/>
</dbReference>
<dbReference type="PANTHER" id="PTHR44117:SF1">
    <property type="entry name" value="INTRAFLAGELLAR TRANSPORT PROTEIN 88 HOMOLOG"/>
    <property type="match status" value="1"/>
</dbReference>
<dbReference type="EMBL" id="JADAQX010000454">
    <property type="protein sequence ID" value="KAF8820184.1"/>
    <property type="molecule type" value="Genomic_DNA"/>
</dbReference>
<evidence type="ECO:0000313" key="2">
    <source>
        <dbReference type="Proteomes" id="UP000823046"/>
    </source>
</evidence>
<dbReference type="InterPro" id="IPR019734">
    <property type="entry name" value="TPR_rpt"/>
</dbReference>
<dbReference type="Proteomes" id="UP000823046">
    <property type="component" value="Unassembled WGS sequence"/>
</dbReference>
<accession>A0ABQ7J8C1</accession>
<dbReference type="PANTHER" id="PTHR44117">
    <property type="entry name" value="INTRAFLAGELLAR TRANSPORT PROTEIN 88 HOMOLOG"/>
    <property type="match status" value="1"/>
</dbReference>
<dbReference type="SMART" id="SM00028">
    <property type="entry name" value="TPR"/>
    <property type="match status" value="5"/>
</dbReference>